<dbReference type="SUPFAM" id="SSF55785">
    <property type="entry name" value="PYP-like sensor domain (PAS domain)"/>
    <property type="match status" value="2"/>
</dbReference>
<dbReference type="PRINTS" id="PR00344">
    <property type="entry name" value="BCTRLSENSOR"/>
</dbReference>
<dbReference type="Pfam" id="PF02518">
    <property type="entry name" value="HATPase_c"/>
    <property type="match status" value="1"/>
</dbReference>
<dbReference type="InterPro" id="IPR036097">
    <property type="entry name" value="HisK_dim/P_sf"/>
</dbReference>
<dbReference type="Pfam" id="PF08447">
    <property type="entry name" value="PAS_3"/>
    <property type="match status" value="1"/>
</dbReference>
<dbReference type="SMART" id="SM00091">
    <property type="entry name" value="PAS"/>
    <property type="match status" value="2"/>
</dbReference>
<dbReference type="Pfam" id="PF13426">
    <property type="entry name" value="PAS_9"/>
    <property type="match status" value="1"/>
</dbReference>
<evidence type="ECO:0000256" key="1">
    <source>
        <dbReference type="ARBA" id="ARBA00000085"/>
    </source>
</evidence>
<dbReference type="RefSeq" id="WP_200256618.1">
    <property type="nucleotide sequence ID" value="NZ_NRSH01000018.1"/>
</dbReference>
<dbReference type="PROSITE" id="PS50112">
    <property type="entry name" value="PAS"/>
    <property type="match status" value="2"/>
</dbReference>
<dbReference type="Gene3D" id="1.10.287.130">
    <property type="match status" value="1"/>
</dbReference>
<dbReference type="CDD" id="cd00082">
    <property type="entry name" value="HisKA"/>
    <property type="match status" value="1"/>
</dbReference>
<evidence type="ECO:0000259" key="8">
    <source>
        <dbReference type="PROSITE" id="PS50113"/>
    </source>
</evidence>
<sequence>MAGEPGSQDLQRHLLEALAEGVCGLDSEGRFTFINPAGLRLLGYASEQELLGRHAHSVVHYAKPDGSPYPYAECPSCQALRCGQPLEAWEDWLWRRDGTRFPALLYASPLHDGHGAVSGAVVSFQDITERRETERALRESERRFRQMAENINEVFWLRTHDEILYVNPAYERIWGRSIEALYERPKDFLEAIHPEDRPTIERSMAQAQADNAPFNEAYRIIRPDGEVRWIHSQAYPVFDEHGRAERRAGTARDVTDYKTLQHQLEEALHTKTDFLNAVSHDLRTPLNALMGFTELLSGSSLDAEQRRYLRLCQAAGERLLGLVDTLLELSRLQAGKLELHREAFELRPFLDEQLELLRTQAAEKDLELDWRVDPALPRHAYTDPNRLAQVLLNLVSNAVQYTEAGSVHVALEADDGPGRARAAVRDTGPGIPAQARERIFEAFDRAGRSDRQQGSGLGLAIARELVGLLGGEIGLESEPGAGSTFTFTLDLPAAPEAEAAPAPHPRD</sequence>
<name>A0ABS1E3C2_9GAMM</name>
<gene>
    <name evidence="9" type="ORF">CKO13_02855</name>
</gene>
<feature type="domain" description="PAC" evidence="8">
    <location>
        <begin position="87"/>
        <end position="139"/>
    </location>
</feature>
<evidence type="ECO:0000313" key="10">
    <source>
        <dbReference type="Proteomes" id="UP000738126"/>
    </source>
</evidence>
<keyword evidence="3" id="KW-0597">Phosphoprotein</keyword>
<dbReference type="CDD" id="cd16922">
    <property type="entry name" value="HATPase_EvgS-ArcB-TorS-like"/>
    <property type="match status" value="1"/>
</dbReference>
<dbReference type="InterPro" id="IPR003661">
    <property type="entry name" value="HisK_dim/P_dom"/>
</dbReference>
<keyword evidence="5" id="KW-0418">Kinase</keyword>
<accession>A0ABS1E3C2</accession>
<dbReference type="SUPFAM" id="SSF47384">
    <property type="entry name" value="Homodimeric domain of signal transducing histidine kinase"/>
    <property type="match status" value="1"/>
</dbReference>
<dbReference type="Proteomes" id="UP000738126">
    <property type="component" value="Unassembled WGS sequence"/>
</dbReference>
<keyword evidence="10" id="KW-1185">Reference proteome</keyword>
<feature type="domain" description="PAS" evidence="7">
    <location>
        <begin position="140"/>
        <end position="211"/>
    </location>
</feature>
<dbReference type="Gene3D" id="3.30.450.20">
    <property type="entry name" value="PAS domain"/>
    <property type="match status" value="2"/>
</dbReference>
<feature type="domain" description="PAS" evidence="7">
    <location>
        <begin position="7"/>
        <end position="48"/>
    </location>
</feature>
<proteinExistence type="predicted"/>
<dbReference type="PANTHER" id="PTHR43047:SF72">
    <property type="entry name" value="OSMOSENSING HISTIDINE PROTEIN KINASE SLN1"/>
    <property type="match status" value="1"/>
</dbReference>
<evidence type="ECO:0000259" key="7">
    <source>
        <dbReference type="PROSITE" id="PS50112"/>
    </source>
</evidence>
<dbReference type="InterPro" id="IPR005467">
    <property type="entry name" value="His_kinase_dom"/>
</dbReference>
<dbReference type="EMBL" id="NRSH01000018">
    <property type="protein sequence ID" value="MBK1725975.1"/>
    <property type="molecule type" value="Genomic_DNA"/>
</dbReference>
<feature type="domain" description="Histidine kinase" evidence="6">
    <location>
        <begin position="277"/>
        <end position="493"/>
    </location>
</feature>
<evidence type="ECO:0000256" key="2">
    <source>
        <dbReference type="ARBA" id="ARBA00012438"/>
    </source>
</evidence>
<dbReference type="SMART" id="SM00086">
    <property type="entry name" value="PAC"/>
    <property type="match status" value="2"/>
</dbReference>
<dbReference type="InterPro" id="IPR035965">
    <property type="entry name" value="PAS-like_dom_sf"/>
</dbReference>
<keyword evidence="4" id="KW-0808">Transferase</keyword>
<dbReference type="Gene3D" id="3.30.565.10">
    <property type="entry name" value="Histidine kinase-like ATPase, C-terminal domain"/>
    <property type="match status" value="1"/>
</dbReference>
<feature type="non-terminal residue" evidence="9">
    <location>
        <position position="507"/>
    </location>
</feature>
<dbReference type="InterPro" id="IPR036890">
    <property type="entry name" value="HATPase_C_sf"/>
</dbReference>
<evidence type="ECO:0000256" key="4">
    <source>
        <dbReference type="ARBA" id="ARBA00022679"/>
    </source>
</evidence>
<dbReference type="InterPro" id="IPR013655">
    <property type="entry name" value="PAS_fold_3"/>
</dbReference>
<dbReference type="CDD" id="cd00130">
    <property type="entry name" value="PAS"/>
    <property type="match status" value="2"/>
</dbReference>
<evidence type="ECO:0000256" key="5">
    <source>
        <dbReference type="ARBA" id="ARBA00022777"/>
    </source>
</evidence>
<dbReference type="PROSITE" id="PS50109">
    <property type="entry name" value="HIS_KIN"/>
    <property type="match status" value="1"/>
</dbReference>
<organism evidence="9 10">
    <name type="scientific">Halorhodospira neutriphila</name>
    <dbReference type="NCBI Taxonomy" id="168379"/>
    <lineage>
        <taxon>Bacteria</taxon>
        <taxon>Pseudomonadati</taxon>
        <taxon>Pseudomonadota</taxon>
        <taxon>Gammaproteobacteria</taxon>
        <taxon>Chromatiales</taxon>
        <taxon>Ectothiorhodospiraceae</taxon>
        <taxon>Halorhodospira</taxon>
    </lineage>
</organism>
<feature type="domain" description="PAC" evidence="8">
    <location>
        <begin position="214"/>
        <end position="266"/>
    </location>
</feature>
<dbReference type="InterPro" id="IPR003594">
    <property type="entry name" value="HATPase_dom"/>
</dbReference>
<reference evidence="9 10" key="1">
    <citation type="journal article" date="2020" name="Microorganisms">
        <title>Osmotic Adaptation and Compatible Solute Biosynthesis of Phototrophic Bacteria as Revealed from Genome Analyses.</title>
        <authorList>
            <person name="Imhoff J.F."/>
            <person name="Rahn T."/>
            <person name="Kunzel S."/>
            <person name="Keller A."/>
            <person name="Neulinger S.C."/>
        </authorList>
    </citation>
    <scope>NUCLEOTIDE SEQUENCE [LARGE SCALE GENOMIC DNA]</scope>
    <source>
        <strain evidence="9 10">DSM 15116</strain>
    </source>
</reference>
<evidence type="ECO:0000259" key="6">
    <source>
        <dbReference type="PROSITE" id="PS50109"/>
    </source>
</evidence>
<dbReference type="SMART" id="SM00387">
    <property type="entry name" value="HATPase_c"/>
    <property type="match status" value="1"/>
</dbReference>
<dbReference type="SUPFAM" id="SSF55874">
    <property type="entry name" value="ATPase domain of HSP90 chaperone/DNA topoisomerase II/histidine kinase"/>
    <property type="match status" value="1"/>
</dbReference>
<dbReference type="InterPro" id="IPR000700">
    <property type="entry name" value="PAS-assoc_C"/>
</dbReference>
<dbReference type="SMART" id="SM00388">
    <property type="entry name" value="HisKA"/>
    <property type="match status" value="1"/>
</dbReference>
<dbReference type="PROSITE" id="PS50113">
    <property type="entry name" value="PAC"/>
    <property type="match status" value="2"/>
</dbReference>
<dbReference type="NCBIfam" id="TIGR00229">
    <property type="entry name" value="sensory_box"/>
    <property type="match status" value="2"/>
</dbReference>
<dbReference type="Pfam" id="PF00512">
    <property type="entry name" value="HisKA"/>
    <property type="match status" value="1"/>
</dbReference>
<dbReference type="EC" id="2.7.13.3" evidence="2"/>
<evidence type="ECO:0000313" key="9">
    <source>
        <dbReference type="EMBL" id="MBK1725975.1"/>
    </source>
</evidence>
<protein>
    <recommendedName>
        <fullName evidence="2">histidine kinase</fullName>
        <ecNumber evidence="2">2.7.13.3</ecNumber>
    </recommendedName>
</protein>
<dbReference type="InterPro" id="IPR001610">
    <property type="entry name" value="PAC"/>
</dbReference>
<dbReference type="PANTHER" id="PTHR43047">
    <property type="entry name" value="TWO-COMPONENT HISTIDINE PROTEIN KINASE"/>
    <property type="match status" value="1"/>
</dbReference>
<comment type="caution">
    <text evidence="9">The sequence shown here is derived from an EMBL/GenBank/DDBJ whole genome shotgun (WGS) entry which is preliminary data.</text>
</comment>
<evidence type="ECO:0000256" key="3">
    <source>
        <dbReference type="ARBA" id="ARBA00022553"/>
    </source>
</evidence>
<dbReference type="InterPro" id="IPR000014">
    <property type="entry name" value="PAS"/>
</dbReference>
<dbReference type="InterPro" id="IPR004358">
    <property type="entry name" value="Sig_transdc_His_kin-like_C"/>
</dbReference>
<comment type="catalytic activity">
    <reaction evidence="1">
        <text>ATP + protein L-histidine = ADP + protein N-phospho-L-histidine.</text>
        <dbReference type="EC" id="2.7.13.3"/>
    </reaction>
</comment>